<dbReference type="PANTHER" id="PTHR44688:SF16">
    <property type="entry name" value="DNA-BINDING TRANSCRIPTIONAL ACTIVATOR DEVR_DOSR"/>
    <property type="match status" value="1"/>
</dbReference>
<dbReference type="Pfam" id="PF00196">
    <property type="entry name" value="GerE"/>
    <property type="match status" value="1"/>
</dbReference>
<comment type="caution">
    <text evidence="5">The sequence shown here is derived from an EMBL/GenBank/DDBJ whole genome shotgun (WGS) entry which is preliminary data.</text>
</comment>
<dbReference type="PANTHER" id="PTHR44688">
    <property type="entry name" value="DNA-BINDING TRANSCRIPTIONAL ACTIVATOR DEVR_DOSR"/>
    <property type="match status" value="1"/>
</dbReference>
<keyword evidence="6" id="KW-1185">Reference proteome</keyword>
<evidence type="ECO:0000313" key="5">
    <source>
        <dbReference type="EMBL" id="GFJ93758.1"/>
    </source>
</evidence>
<protein>
    <submittedName>
        <fullName evidence="5">Helix-turn-helix transcriptional regulator</fullName>
    </submittedName>
</protein>
<evidence type="ECO:0000256" key="2">
    <source>
        <dbReference type="ARBA" id="ARBA00023125"/>
    </source>
</evidence>
<dbReference type="RefSeq" id="WP_173080550.1">
    <property type="nucleotide sequence ID" value="NZ_BAABJB010000001.1"/>
</dbReference>
<evidence type="ECO:0000313" key="6">
    <source>
        <dbReference type="Proteomes" id="UP000482960"/>
    </source>
</evidence>
<keyword evidence="1" id="KW-0805">Transcription regulation</keyword>
<dbReference type="InterPro" id="IPR000792">
    <property type="entry name" value="Tscrpt_reg_LuxR_C"/>
</dbReference>
<name>A0A6V8LFW5_9ACTN</name>
<evidence type="ECO:0000256" key="1">
    <source>
        <dbReference type="ARBA" id="ARBA00023015"/>
    </source>
</evidence>
<keyword evidence="3" id="KW-0804">Transcription</keyword>
<dbReference type="PRINTS" id="PR00038">
    <property type="entry name" value="HTHLUXR"/>
</dbReference>
<dbReference type="EMBL" id="BLPG01000001">
    <property type="protein sequence ID" value="GFJ93758.1"/>
    <property type="molecule type" value="Genomic_DNA"/>
</dbReference>
<gene>
    <name evidence="5" type="ORF">Prum_074000</name>
</gene>
<reference evidence="5 6" key="1">
    <citation type="submission" date="2020-03" db="EMBL/GenBank/DDBJ databases">
        <title>Whole genome shotgun sequence of Phytohabitans rumicis NBRC 108638.</title>
        <authorList>
            <person name="Komaki H."/>
            <person name="Tamura T."/>
        </authorList>
    </citation>
    <scope>NUCLEOTIDE SEQUENCE [LARGE SCALE GENOMIC DNA]</scope>
    <source>
        <strain evidence="5 6">NBRC 108638</strain>
    </source>
</reference>
<reference evidence="5 6" key="2">
    <citation type="submission" date="2020-03" db="EMBL/GenBank/DDBJ databases">
        <authorList>
            <person name="Ichikawa N."/>
            <person name="Kimura A."/>
            <person name="Kitahashi Y."/>
            <person name="Uohara A."/>
        </authorList>
    </citation>
    <scope>NUCLEOTIDE SEQUENCE [LARGE SCALE GENOMIC DNA]</scope>
    <source>
        <strain evidence="5 6">NBRC 108638</strain>
    </source>
</reference>
<keyword evidence="2" id="KW-0238">DNA-binding</keyword>
<proteinExistence type="predicted"/>
<evidence type="ECO:0000256" key="3">
    <source>
        <dbReference type="ARBA" id="ARBA00023163"/>
    </source>
</evidence>
<accession>A0A6V8LFW5</accession>
<dbReference type="InterPro" id="IPR016032">
    <property type="entry name" value="Sig_transdc_resp-reg_C-effctor"/>
</dbReference>
<dbReference type="AlphaFoldDB" id="A0A6V8LFW5"/>
<dbReference type="Gene3D" id="3.40.50.2300">
    <property type="match status" value="1"/>
</dbReference>
<dbReference type="SUPFAM" id="SSF46894">
    <property type="entry name" value="C-terminal effector domain of the bipartite response regulators"/>
    <property type="match status" value="1"/>
</dbReference>
<evidence type="ECO:0000259" key="4">
    <source>
        <dbReference type="PROSITE" id="PS50043"/>
    </source>
</evidence>
<dbReference type="PROSITE" id="PS50043">
    <property type="entry name" value="HTH_LUXR_2"/>
    <property type="match status" value="1"/>
</dbReference>
<feature type="domain" description="HTH luxR-type" evidence="4">
    <location>
        <begin position="141"/>
        <end position="206"/>
    </location>
</feature>
<dbReference type="GO" id="GO:0003677">
    <property type="term" value="F:DNA binding"/>
    <property type="evidence" value="ECO:0007669"/>
    <property type="project" value="UniProtKB-KW"/>
</dbReference>
<dbReference type="Proteomes" id="UP000482960">
    <property type="component" value="Unassembled WGS sequence"/>
</dbReference>
<dbReference type="CDD" id="cd06170">
    <property type="entry name" value="LuxR_C_like"/>
    <property type="match status" value="1"/>
</dbReference>
<dbReference type="GO" id="GO:0006355">
    <property type="term" value="P:regulation of DNA-templated transcription"/>
    <property type="evidence" value="ECO:0007669"/>
    <property type="project" value="InterPro"/>
</dbReference>
<organism evidence="5 6">
    <name type="scientific">Phytohabitans rumicis</name>
    <dbReference type="NCBI Taxonomy" id="1076125"/>
    <lineage>
        <taxon>Bacteria</taxon>
        <taxon>Bacillati</taxon>
        <taxon>Actinomycetota</taxon>
        <taxon>Actinomycetes</taxon>
        <taxon>Micromonosporales</taxon>
        <taxon>Micromonosporaceae</taxon>
    </lineage>
</organism>
<dbReference type="SMART" id="SM00421">
    <property type="entry name" value="HTH_LUXR"/>
    <property type="match status" value="1"/>
</dbReference>
<sequence>MTTTLPQRSVDERPRACLTARNPRARAGLTALLDRAGAQIDPRPEKAPPPTVVVAAGRNVDEAVDTCPESYRQGDYPLMVVADEFSPTGVRRALQDGVRVMLLSTEVTPNRLRTALRSARHGDGRLPYQALIGLLNRSAPPVRPIEPLTARQSEVLSLIADGHGNAAIARALSCSEHTVKNVIYDLMARLQVNNRAQAVAEGIRTGLI</sequence>